<organism evidence="2 3">
    <name type="scientific">Pisolithus microcarpus 441</name>
    <dbReference type="NCBI Taxonomy" id="765257"/>
    <lineage>
        <taxon>Eukaryota</taxon>
        <taxon>Fungi</taxon>
        <taxon>Dikarya</taxon>
        <taxon>Basidiomycota</taxon>
        <taxon>Agaricomycotina</taxon>
        <taxon>Agaricomycetes</taxon>
        <taxon>Agaricomycetidae</taxon>
        <taxon>Boletales</taxon>
        <taxon>Sclerodermatineae</taxon>
        <taxon>Pisolithaceae</taxon>
        <taxon>Pisolithus</taxon>
    </lineage>
</organism>
<dbReference type="InterPro" id="IPR012337">
    <property type="entry name" value="RNaseH-like_sf"/>
</dbReference>
<dbReference type="OrthoDB" id="3241084at2759"/>
<feature type="non-terminal residue" evidence="2">
    <location>
        <position position="1"/>
    </location>
</feature>
<dbReference type="GO" id="GO:0046983">
    <property type="term" value="F:protein dimerization activity"/>
    <property type="evidence" value="ECO:0007669"/>
    <property type="project" value="InterPro"/>
</dbReference>
<proteinExistence type="predicted"/>
<dbReference type="InterPro" id="IPR008906">
    <property type="entry name" value="HATC_C_dom"/>
</dbReference>
<gene>
    <name evidence="2" type="ORF">PISMIDRAFT_42240</name>
</gene>
<reference evidence="3" key="2">
    <citation type="submission" date="2015-01" db="EMBL/GenBank/DDBJ databases">
        <title>Evolutionary Origins and Diversification of the Mycorrhizal Mutualists.</title>
        <authorList>
            <consortium name="DOE Joint Genome Institute"/>
            <consortium name="Mycorrhizal Genomics Consortium"/>
            <person name="Kohler A."/>
            <person name="Kuo A."/>
            <person name="Nagy L.G."/>
            <person name="Floudas D."/>
            <person name="Copeland A."/>
            <person name="Barry K.W."/>
            <person name="Cichocki N."/>
            <person name="Veneault-Fourrey C."/>
            <person name="LaButti K."/>
            <person name="Lindquist E.A."/>
            <person name="Lipzen A."/>
            <person name="Lundell T."/>
            <person name="Morin E."/>
            <person name="Murat C."/>
            <person name="Riley R."/>
            <person name="Ohm R."/>
            <person name="Sun H."/>
            <person name="Tunlid A."/>
            <person name="Henrissat B."/>
            <person name="Grigoriev I.V."/>
            <person name="Hibbett D.S."/>
            <person name="Martin F."/>
        </authorList>
    </citation>
    <scope>NUCLEOTIDE SEQUENCE [LARGE SCALE GENOMIC DNA]</scope>
    <source>
        <strain evidence="3">441</strain>
    </source>
</reference>
<sequence>YPIVFTIALDYLPIQASSVPCEHVFSSSSETDTKKHNHIMPALMEALQMLKFSLKKECLDF</sequence>
<protein>
    <recommendedName>
        <fullName evidence="1">HAT C-terminal dimerisation domain-containing protein</fullName>
    </recommendedName>
</protein>
<dbReference type="Proteomes" id="UP000054018">
    <property type="component" value="Unassembled WGS sequence"/>
</dbReference>
<evidence type="ECO:0000313" key="2">
    <source>
        <dbReference type="EMBL" id="KIK26888.1"/>
    </source>
</evidence>
<name>A0A0D0A4B8_9AGAM</name>
<accession>A0A0D0A4B8</accession>
<dbReference type="AlphaFoldDB" id="A0A0D0A4B8"/>
<dbReference type="EMBL" id="KN833699">
    <property type="protein sequence ID" value="KIK26888.1"/>
    <property type="molecule type" value="Genomic_DNA"/>
</dbReference>
<evidence type="ECO:0000259" key="1">
    <source>
        <dbReference type="Pfam" id="PF05699"/>
    </source>
</evidence>
<dbReference type="HOGENOM" id="CLU_009123_15_4_1"/>
<dbReference type="SUPFAM" id="SSF53098">
    <property type="entry name" value="Ribonuclease H-like"/>
    <property type="match status" value="1"/>
</dbReference>
<dbReference type="Pfam" id="PF05699">
    <property type="entry name" value="Dimer_Tnp_hAT"/>
    <property type="match status" value="1"/>
</dbReference>
<evidence type="ECO:0000313" key="3">
    <source>
        <dbReference type="Proteomes" id="UP000054018"/>
    </source>
</evidence>
<keyword evidence="3" id="KW-1185">Reference proteome</keyword>
<reference evidence="2 3" key="1">
    <citation type="submission" date="2014-04" db="EMBL/GenBank/DDBJ databases">
        <authorList>
            <consortium name="DOE Joint Genome Institute"/>
            <person name="Kuo A."/>
            <person name="Kohler A."/>
            <person name="Costa M.D."/>
            <person name="Nagy L.G."/>
            <person name="Floudas D."/>
            <person name="Copeland A."/>
            <person name="Barry K.W."/>
            <person name="Cichocki N."/>
            <person name="Veneault-Fourrey C."/>
            <person name="LaButti K."/>
            <person name="Lindquist E.A."/>
            <person name="Lipzen A."/>
            <person name="Lundell T."/>
            <person name="Morin E."/>
            <person name="Murat C."/>
            <person name="Sun H."/>
            <person name="Tunlid A."/>
            <person name="Henrissat B."/>
            <person name="Grigoriev I.V."/>
            <person name="Hibbett D.S."/>
            <person name="Martin F."/>
            <person name="Nordberg H.P."/>
            <person name="Cantor M.N."/>
            <person name="Hua S.X."/>
        </authorList>
    </citation>
    <scope>NUCLEOTIDE SEQUENCE [LARGE SCALE GENOMIC DNA]</scope>
    <source>
        <strain evidence="2 3">441</strain>
    </source>
</reference>
<feature type="domain" description="HAT C-terminal dimerisation" evidence="1">
    <location>
        <begin position="1"/>
        <end position="52"/>
    </location>
</feature>
<feature type="non-terminal residue" evidence="2">
    <location>
        <position position="61"/>
    </location>
</feature>
<dbReference type="STRING" id="765257.A0A0D0A4B8"/>